<dbReference type="GO" id="GO:0008270">
    <property type="term" value="F:zinc ion binding"/>
    <property type="evidence" value="ECO:0007669"/>
    <property type="project" value="UniProtKB-KW"/>
</dbReference>
<dbReference type="InterPro" id="IPR001878">
    <property type="entry name" value="Znf_CCHC"/>
</dbReference>
<keyword evidence="1" id="KW-0862">Zinc</keyword>
<feature type="region of interest" description="Disordered" evidence="2">
    <location>
        <begin position="95"/>
        <end position="119"/>
    </location>
</feature>
<evidence type="ECO:0000256" key="1">
    <source>
        <dbReference type="PROSITE-ProRule" id="PRU00047"/>
    </source>
</evidence>
<comment type="caution">
    <text evidence="4">The sequence shown here is derived from an EMBL/GenBank/DDBJ whole genome shotgun (WGS) entry which is preliminary data.</text>
</comment>
<keyword evidence="1" id="KW-0479">Metal-binding</keyword>
<evidence type="ECO:0000256" key="2">
    <source>
        <dbReference type="SAM" id="MobiDB-lite"/>
    </source>
</evidence>
<feature type="domain" description="CCHC-type" evidence="3">
    <location>
        <begin position="83"/>
        <end position="99"/>
    </location>
</feature>
<reference evidence="4 5" key="1">
    <citation type="journal article" date="2023" name="Insect Mol. Biol.">
        <title>Genome sequencing provides insights into the evolution of gene families encoding plant cell wall-degrading enzymes in longhorned beetles.</title>
        <authorList>
            <person name="Shin N.R."/>
            <person name="Okamura Y."/>
            <person name="Kirsch R."/>
            <person name="Pauchet Y."/>
        </authorList>
    </citation>
    <scope>NUCLEOTIDE SEQUENCE [LARGE SCALE GENOMIC DNA]</scope>
    <source>
        <strain evidence="4">EAD_L_NR</strain>
    </source>
</reference>
<dbReference type="Proteomes" id="UP001159042">
    <property type="component" value="Unassembled WGS sequence"/>
</dbReference>
<dbReference type="InterPro" id="IPR036875">
    <property type="entry name" value="Znf_CCHC_sf"/>
</dbReference>
<feature type="compositionally biased region" description="Polar residues" evidence="2">
    <location>
        <begin position="96"/>
        <end position="108"/>
    </location>
</feature>
<dbReference type="EMBL" id="JANEYG010000224">
    <property type="protein sequence ID" value="KAJ8911027.1"/>
    <property type="molecule type" value="Genomic_DNA"/>
</dbReference>
<gene>
    <name evidence="4" type="ORF">NQ315_016596</name>
</gene>
<organism evidence="4 5">
    <name type="scientific">Exocentrus adspersus</name>
    <dbReference type="NCBI Taxonomy" id="1586481"/>
    <lineage>
        <taxon>Eukaryota</taxon>
        <taxon>Metazoa</taxon>
        <taxon>Ecdysozoa</taxon>
        <taxon>Arthropoda</taxon>
        <taxon>Hexapoda</taxon>
        <taxon>Insecta</taxon>
        <taxon>Pterygota</taxon>
        <taxon>Neoptera</taxon>
        <taxon>Endopterygota</taxon>
        <taxon>Coleoptera</taxon>
        <taxon>Polyphaga</taxon>
        <taxon>Cucujiformia</taxon>
        <taxon>Chrysomeloidea</taxon>
        <taxon>Cerambycidae</taxon>
        <taxon>Lamiinae</taxon>
        <taxon>Acanthocinini</taxon>
        <taxon>Exocentrus</taxon>
    </lineage>
</organism>
<proteinExistence type="predicted"/>
<evidence type="ECO:0000259" key="3">
    <source>
        <dbReference type="PROSITE" id="PS50158"/>
    </source>
</evidence>
<dbReference type="GO" id="GO:0003676">
    <property type="term" value="F:nucleic acid binding"/>
    <property type="evidence" value="ECO:0007669"/>
    <property type="project" value="InterPro"/>
</dbReference>
<dbReference type="PROSITE" id="PS50158">
    <property type="entry name" value="ZF_CCHC"/>
    <property type="match status" value="1"/>
</dbReference>
<keyword evidence="1" id="KW-0863">Zinc-finger</keyword>
<keyword evidence="5" id="KW-1185">Reference proteome</keyword>
<evidence type="ECO:0000313" key="4">
    <source>
        <dbReference type="EMBL" id="KAJ8911027.1"/>
    </source>
</evidence>
<accession>A0AAV8V9W4</accession>
<protein>
    <recommendedName>
        <fullName evidence="3">CCHC-type domain-containing protein</fullName>
    </recommendedName>
</protein>
<sequence length="119" mass="13414">MVNLAYPTAPAEVIGQLSVSKLVTAKQAFRSTSKVKIYQYHDRKRKMQKPSKNLVDSIKDVLEKFSDGQDSEDSTTNRRRPIRCWTCGVEGHVRSRCSQPSAEQNQGNAKKPAFEGEGW</sequence>
<dbReference type="Gene3D" id="4.10.60.10">
    <property type="entry name" value="Zinc finger, CCHC-type"/>
    <property type="match status" value="1"/>
</dbReference>
<evidence type="ECO:0000313" key="5">
    <source>
        <dbReference type="Proteomes" id="UP001159042"/>
    </source>
</evidence>
<dbReference type="AlphaFoldDB" id="A0AAV8V9W4"/>
<dbReference type="SUPFAM" id="SSF57756">
    <property type="entry name" value="Retrovirus zinc finger-like domains"/>
    <property type="match status" value="1"/>
</dbReference>
<name>A0AAV8V9W4_9CUCU</name>